<keyword evidence="2" id="KW-0472">Membrane</keyword>
<name>W7ABX8_PLAVN</name>
<dbReference type="InterPro" id="IPR006477">
    <property type="entry name" value="Yir_bir_cir"/>
</dbReference>
<protein>
    <recommendedName>
        <fullName evidence="5">PIR protein CIR protein</fullName>
    </recommendedName>
</protein>
<evidence type="ECO:0000256" key="2">
    <source>
        <dbReference type="SAM" id="Phobius"/>
    </source>
</evidence>
<organism evidence="3 4">
    <name type="scientific">Plasmodium vinckei petteri</name>
    <dbReference type="NCBI Taxonomy" id="138298"/>
    <lineage>
        <taxon>Eukaryota</taxon>
        <taxon>Sar</taxon>
        <taxon>Alveolata</taxon>
        <taxon>Apicomplexa</taxon>
        <taxon>Aconoidasida</taxon>
        <taxon>Haemosporida</taxon>
        <taxon>Plasmodiidae</taxon>
        <taxon>Plasmodium</taxon>
        <taxon>Plasmodium (Vinckeia)</taxon>
    </lineage>
</organism>
<feature type="compositionally biased region" description="Basic and acidic residues" evidence="1">
    <location>
        <begin position="334"/>
        <end position="353"/>
    </location>
</feature>
<sequence>MANEAVSIYILNKIHVFILLEWCTIYKLLLNYISITFLLCKLLRSFDAYFNNGIVDVVKFDKSNLFEYKCPYDYKNKKHRNCENNNERINALGGYLYEKLVGISKDFKGKGDNGNRHIEIFIMWLSDKLYKLEENKINTVKQFYEKHLEKHTGNYKYWNILDSKKEYKRANVWHMSELYSLLNCICNIVIEYNESKSKKKIEQFSSQCYQKFKTVYNNVKDCYSYFHLLKYLKNIYDNIRNDAIKEAATKKDAIKHTVITNNAFKRAIAPYKKNTGQVLEYLLNASTISLIDLTPSDWNQRFSNVSDKILDFHTQVCINSYSEFVEQVQKQQELESKNRLKAHPQTESDKSGKEVNQIYPEGQKDANPEQFEQTPQPEHAEQSPLLPSEGKKTHEQSEPVKPSIPSPPQAQPEPPPAVPPFSQEQDSPSSQKDSSLPKFQAGYSDNGKENTEGENGNKGDPSDVSNDSTPSDPTSSTLGVSFDFGLPFHGFLFDRTEIFNKAFQFIDKSRQTVKEVTDKISSAYNSAVDNLKSAYTVSNNYISGVVNKVISQLNPFSTSQLGDNHPEPGSPMNGGNKPNPLQLIPPPALPNGSESTSPPLAPLPKSLDSHTISTQIHKCPVQQIAPTDGNIASQTPLSGQGTLSISGSNSLNTKNENVITVANVKMKEAPSIWCIGPNTTCGITSVSIIVISIFIVLTIMYKYLSLGCPSKSKRKKSMKKVINSIGGKRPVQIIIKPFNTKKMISPIISPVHGRKKSSLNIYKLMQADPTTKLFRIINSINLYL</sequence>
<feature type="compositionally biased region" description="Low complexity" evidence="1">
    <location>
        <begin position="462"/>
        <end position="474"/>
    </location>
</feature>
<evidence type="ECO:0000313" key="4">
    <source>
        <dbReference type="Proteomes" id="UP000030659"/>
    </source>
</evidence>
<feature type="compositionally biased region" description="Basic and acidic residues" evidence="1">
    <location>
        <begin position="446"/>
        <end position="461"/>
    </location>
</feature>
<accession>W7ABX8</accession>
<evidence type="ECO:0000256" key="1">
    <source>
        <dbReference type="SAM" id="MobiDB-lite"/>
    </source>
</evidence>
<feature type="region of interest" description="Disordered" evidence="1">
    <location>
        <begin position="334"/>
        <end position="474"/>
    </location>
</feature>
<feature type="region of interest" description="Disordered" evidence="1">
    <location>
        <begin position="557"/>
        <end position="607"/>
    </location>
</feature>
<gene>
    <name evidence="3" type="ORF">YYG_03849</name>
</gene>
<keyword evidence="2" id="KW-1133">Transmembrane helix</keyword>
<dbReference type="Proteomes" id="UP000030659">
    <property type="component" value="Unassembled WGS sequence"/>
</dbReference>
<reference evidence="3 4" key="1">
    <citation type="submission" date="2013-02" db="EMBL/GenBank/DDBJ databases">
        <title>The Genome Sequence of Plasmodium vinckei petteri CR.</title>
        <authorList>
            <consortium name="The Broad Institute Genome Sequencing Platform"/>
            <consortium name="The Broad Institute Genome Sequencing Center for Infectious Disease"/>
            <person name="Neafsey D."/>
            <person name="Cheeseman I."/>
            <person name="Volkman S."/>
            <person name="Adams J."/>
            <person name="Walker B."/>
            <person name="Young S.K."/>
            <person name="Zeng Q."/>
            <person name="Gargeya S."/>
            <person name="Fitzgerald M."/>
            <person name="Haas B."/>
            <person name="Abouelleil A."/>
            <person name="Alvarado L."/>
            <person name="Arachchi H.M."/>
            <person name="Berlin A.M."/>
            <person name="Chapman S.B."/>
            <person name="Dewar J."/>
            <person name="Goldberg J."/>
            <person name="Griggs A."/>
            <person name="Gujja S."/>
            <person name="Hansen M."/>
            <person name="Howarth C."/>
            <person name="Imamovic A."/>
            <person name="Larimer J."/>
            <person name="McCowan C."/>
            <person name="Murphy C."/>
            <person name="Neiman D."/>
            <person name="Pearson M."/>
            <person name="Priest M."/>
            <person name="Roberts A."/>
            <person name="Saif S."/>
            <person name="Shea T."/>
            <person name="Sisk P."/>
            <person name="Sykes S."/>
            <person name="Wortman J."/>
            <person name="Nusbaum C."/>
            <person name="Birren B."/>
        </authorList>
    </citation>
    <scope>NUCLEOTIDE SEQUENCE [LARGE SCALE GENOMIC DNA]</scope>
    <source>
        <strain evidence="3 4">CR</strain>
    </source>
</reference>
<proteinExistence type="predicted"/>
<feature type="transmembrane region" description="Helical" evidence="2">
    <location>
        <begin position="682"/>
        <end position="704"/>
    </location>
</feature>
<dbReference type="EMBL" id="KI965403">
    <property type="protein sequence ID" value="EUD70727.1"/>
    <property type="molecule type" value="Genomic_DNA"/>
</dbReference>
<feature type="compositionally biased region" description="Basic and acidic residues" evidence="1">
    <location>
        <begin position="389"/>
        <end position="398"/>
    </location>
</feature>
<feature type="compositionally biased region" description="Pro residues" evidence="1">
    <location>
        <begin position="402"/>
        <end position="419"/>
    </location>
</feature>
<dbReference type="Pfam" id="PF06022">
    <property type="entry name" value="Cir_Bir_Yir"/>
    <property type="match status" value="1"/>
</dbReference>
<evidence type="ECO:0000313" key="3">
    <source>
        <dbReference type="EMBL" id="EUD70727.1"/>
    </source>
</evidence>
<keyword evidence="2" id="KW-0812">Transmembrane</keyword>
<evidence type="ECO:0008006" key="5">
    <source>
        <dbReference type="Google" id="ProtNLM"/>
    </source>
</evidence>
<dbReference type="AlphaFoldDB" id="W7ABX8"/>